<reference evidence="6 7" key="1">
    <citation type="journal article" date="2019" name="ACS Chem. Biol.">
        <title>Identification and Mobilization of a Cryptic Antibiotic Biosynthesis Gene Locus from a Human-Pathogenic Nocardia Isolate.</title>
        <authorList>
            <person name="Herisse M."/>
            <person name="Ishida K."/>
            <person name="Porter J.L."/>
            <person name="Howden B."/>
            <person name="Hertweck C."/>
            <person name="Stinear T.P."/>
            <person name="Pidot S.J."/>
        </authorList>
    </citation>
    <scope>NUCLEOTIDE SEQUENCE [LARGE SCALE GENOMIC DNA]</scope>
    <source>
        <strain evidence="6 7">AUSMDU00012717</strain>
    </source>
</reference>
<dbReference type="Pfam" id="PF01758">
    <property type="entry name" value="SBF"/>
    <property type="match status" value="1"/>
</dbReference>
<evidence type="ECO:0000256" key="1">
    <source>
        <dbReference type="ARBA" id="ARBA00004141"/>
    </source>
</evidence>
<dbReference type="Proteomes" id="UP000503540">
    <property type="component" value="Chromosome"/>
</dbReference>
<keyword evidence="4 5" id="KW-0472">Membrane</keyword>
<proteinExistence type="predicted"/>
<feature type="transmembrane region" description="Helical" evidence="5">
    <location>
        <begin position="53"/>
        <end position="75"/>
    </location>
</feature>
<evidence type="ECO:0000256" key="3">
    <source>
        <dbReference type="ARBA" id="ARBA00022989"/>
    </source>
</evidence>
<keyword evidence="7" id="KW-1185">Reference proteome</keyword>
<evidence type="ECO:0000313" key="6">
    <source>
        <dbReference type="EMBL" id="QIS11766.1"/>
    </source>
</evidence>
<feature type="transmembrane region" description="Helical" evidence="5">
    <location>
        <begin position="271"/>
        <end position="293"/>
    </location>
</feature>
<feature type="transmembrane region" description="Helical" evidence="5">
    <location>
        <begin position="243"/>
        <end position="265"/>
    </location>
</feature>
<dbReference type="Gene3D" id="1.20.1530.20">
    <property type="match status" value="1"/>
</dbReference>
<evidence type="ECO:0000256" key="5">
    <source>
        <dbReference type="SAM" id="Phobius"/>
    </source>
</evidence>
<feature type="transmembrane region" description="Helical" evidence="5">
    <location>
        <begin position="213"/>
        <end position="231"/>
    </location>
</feature>
<evidence type="ECO:0000256" key="4">
    <source>
        <dbReference type="ARBA" id="ARBA00023136"/>
    </source>
</evidence>
<feature type="transmembrane region" description="Helical" evidence="5">
    <location>
        <begin position="151"/>
        <end position="169"/>
    </location>
</feature>
<gene>
    <name evidence="6" type="ORF">F5544_19490</name>
</gene>
<evidence type="ECO:0000256" key="2">
    <source>
        <dbReference type="ARBA" id="ARBA00022692"/>
    </source>
</evidence>
<organism evidence="6 7">
    <name type="scientific">Nocardia arthritidis</name>
    <dbReference type="NCBI Taxonomy" id="228602"/>
    <lineage>
        <taxon>Bacteria</taxon>
        <taxon>Bacillati</taxon>
        <taxon>Actinomycetota</taxon>
        <taxon>Actinomycetes</taxon>
        <taxon>Mycobacteriales</taxon>
        <taxon>Nocardiaceae</taxon>
        <taxon>Nocardia</taxon>
    </lineage>
</organism>
<dbReference type="KEGG" id="nah:F5544_19490"/>
<dbReference type="GO" id="GO:0016020">
    <property type="term" value="C:membrane"/>
    <property type="evidence" value="ECO:0007669"/>
    <property type="project" value="UniProtKB-SubCell"/>
</dbReference>
<accession>A0A6G9YFE8</accession>
<dbReference type="InterPro" id="IPR004710">
    <property type="entry name" value="Bilac:Na_transpt"/>
</dbReference>
<dbReference type="PANTHER" id="PTHR10361:SF24">
    <property type="entry name" value="P3 PROTEIN"/>
    <property type="match status" value="1"/>
</dbReference>
<dbReference type="EMBL" id="CP046172">
    <property type="protein sequence ID" value="QIS11766.1"/>
    <property type="molecule type" value="Genomic_DNA"/>
</dbReference>
<comment type="subcellular location">
    <subcellularLocation>
        <location evidence="1">Membrane</location>
        <topology evidence="1">Multi-pass membrane protein</topology>
    </subcellularLocation>
</comment>
<sequence>MSGRPIRGVEEIRVGSTLFAVFLPLALALVLFGLGLTLTTADFARVLRYPKAAAVALACQILVLPVICFGLIHLFGLTGALAAGMMLLVAAPGGPSANLFSHIAGGDVALNITLTAINSVIAVFTMPLIAAFAFDRFLDDGSKLGVRPDKFIQVFAIVLVPVAIGMLVHRRFTAWAERMRRPVKIGSGVVLALVVVGAFAQQPKTFADNFGKLVTLCLVLSTISFLIGYFVPRLARVDADQAIASAMEIGIHNGALAITVAVSVLHNDKMAVAPALYGLTMNIPAVIAAYLLARYIRKSPTGPVPATV</sequence>
<protein>
    <submittedName>
        <fullName evidence="6">Bile acid:sodium symporter family protein</fullName>
    </submittedName>
</protein>
<feature type="transmembrane region" description="Helical" evidence="5">
    <location>
        <begin position="81"/>
        <end position="101"/>
    </location>
</feature>
<evidence type="ECO:0000313" key="7">
    <source>
        <dbReference type="Proteomes" id="UP000503540"/>
    </source>
</evidence>
<name>A0A6G9YFE8_9NOCA</name>
<feature type="transmembrane region" description="Helical" evidence="5">
    <location>
        <begin position="20"/>
        <end position="41"/>
    </location>
</feature>
<dbReference type="PANTHER" id="PTHR10361">
    <property type="entry name" value="SODIUM-BILE ACID COTRANSPORTER"/>
    <property type="match status" value="1"/>
</dbReference>
<dbReference type="AlphaFoldDB" id="A0A6G9YFE8"/>
<dbReference type="InterPro" id="IPR002657">
    <property type="entry name" value="BilAc:Na_symport/Acr3"/>
</dbReference>
<keyword evidence="2 5" id="KW-0812">Transmembrane</keyword>
<feature type="transmembrane region" description="Helical" evidence="5">
    <location>
        <begin position="108"/>
        <end position="131"/>
    </location>
</feature>
<feature type="transmembrane region" description="Helical" evidence="5">
    <location>
        <begin position="181"/>
        <end position="201"/>
    </location>
</feature>
<keyword evidence="3 5" id="KW-1133">Transmembrane helix</keyword>
<dbReference type="InterPro" id="IPR038770">
    <property type="entry name" value="Na+/solute_symporter_sf"/>
</dbReference>